<dbReference type="AlphaFoldDB" id="A0A8X6YTU7"/>
<dbReference type="GO" id="GO:0005634">
    <property type="term" value="C:nucleus"/>
    <property type="evidence" value="ECO:0007669"/>
    <property type="project" value="UniProtKB-SubCell"/>
</dbReference>
<evidence type="ECO:0000256" key="4">
    <source>
        <dbReference type="ARBA" id="ARBA00023242"/>
    </source>
</evidence>
<dbReference type="FunFam" id="2.60.40.720:FF:000004">
    <property type="entry name" value="runt-related transcription factor 3"/>
    <property type="match status" value="1"/>
</dbReference>
<evidence type="ECO:0000259" key="6">
    <source>
        <dbReference type="PROSITE" id="PS51062"/>
    </source>
</evidence>
<feature type="compositionally biased region" description="Basic and acidic residues" evidence="5">
    <location>
        <begin position="152"/>
        <end position="168"/>
    </location>
</feature>
<comment type="subcellular location">
    <subcellularLocation>
        <location evidence="1">Nucleus</location>
    </subcellularLocation>
</comment>
<dbReference type="InterPro" id="IPR013524">
    <property type="entry name" value="Runt_dom"/>
</dbReference>
<dbReference type="InterPro" id="IPR008967">
    <property type="entry name" value="p53-like_TF_DNA-bd_sf"/>
</dbReference>
<dbReference type="PANTHER" id="PTHR11950:SF31">
    <property type="entry name" value="SEGMENTATION PROTEIN RUNT"/>
    <property type="match status" value="1"/>
</dbReference>
<evidence type="ECO:0000256" key="2">
    <source>
        <dbReference type="ARBA" id="ARBA00023015"/>
    </source>
</evidence>
<evidence type="ECO:0000256" key="1">
    <source>
        <dbReference type="ARBA" id="ARBA00004123"/>
    </source>
</evidence>
<accession>A0A8X6YTU7</accession>
<evidence type="ECO:0000256" key="5">
    <source>
        <dbReference type="SAM" id="MobiDB-lite"/>
    </source>
</evidence>
<feature type="compositionally biased region" description="Low complexity" evidence="5">
    <location>
        <begin position="591"/>
        <end position="600"/>
    </location>
</feature>
<sequence length="610" mass="65643">MHLPAETISTYGLGLMSSGDFSLPSKEKSLAAVGAEAGTDELVKTGSPCFACTPLPSHWRSNKTLPVAFKVVCMGDVPDGTVVTVRAGNDENFCGELRNSTATFKNNVAKFNDLRFVGRSGRGKSFNLTIHVATNPPQVATYNKAIKITVDGPREPRTKGQSEFQHETRLKKRQPRVLSYYNYVQVSGQPHLQMKSISPRSSRSPSSSPKVNLLNFEVSSEPPAPLTLPESTWNDAHSMKKERQWNPVELPSKVPAVTTATSSHGSITGTFAGLSDIPWNELPTPPYPQHLVPASVSTTTFPSRPEDQLAPLVSSSVLTPSLFSPGPPPPSQQLVTEDYLGLYYESAPSSSKQVSQEFKLPKLDQELFSEKPYQQSFPSSSNISTVLQPVDFKQPYLPPSTSSILSPTFTSTIPLFSSETQGHSSLFYPSVQPQPSQELVMDSSESGTAALVSSSVLNRTTPSSSSILPSYSSSNFPTSSVGPTMQSLQMPCLEFFGTSDPGFTPGPLTMAASVLSSSSSPSSTDISSFGLEILDSELRTPPVTTAISSLSSPFSLSGTVPMHREPSYVPMMHDQVSSSTSTNIYDSCVPSTTTSSTSSSMVQSDVWRPY</sequence>
<dbReference type="PROSITE" id="PS51062">
    <property type="entry name" value="RUNT"/>
    <property type="match status" value="1"/>
</dbReference>
<dbReference type="PRINTS" id="PR00967">
    <property type="entry name" value="ONCOGENEAML1"/>
</dbReference>
<dbReference type="PANTHER" id="PTHR11950">
    <property type="entry name" value="RUNT RELATED"/>
    <property type="match status" value="1"/>
</dbReference>
<gene>
    <name evidence="7" type="primary">RUNX1</name>
    <name evidence="7" type="ORF">TNIN_401511</name>
</gene>
<evidence type="ECO:0000313" key="7">
    <source>
        <dbReference type="EMBL" id="GFY76995.1"/>
    </source>
</evidence>
<dbReference type="InterPro" id="IPR012346">
    <property type="entry name" value="p53/RUNT-type_TF_DNA-bd_sf"/>
</dbReference>
<dbReference type="GO" id="GO:0000978">
    <property type="term" value="F:RNA polymerase II cis-regulatory region sequence-specific DNA binding"/>
    <property type="evidence" value="ECO:0007669"/>
    <property type="project" value="TreeGrafter"/>
</dbReference>
<dbReference type="EMBL" id="BMAV01022262">
    <property type="protein sequence ID" value="GFY76995.1"/>
    <property type="molecule type" value="Genomic_DNA"/>
</dbReference>
<keyword evidence="3" id="KW-0804">Transcription</keyword>
<dbReference type="Proteomes" id="UP000886998">
    <property type="component" value="Unassembled WGS sequence"/>
</dbReference>
<dbReference type="Pfam" id="PF00853">
    <property type="entry name" value="Runt"/>
    <property type="match status" value="1"/>
</dbReference>
<feature type="domain" description="Runt" evidence="6">
    <location>
        <begin position="30"/>
        <end position="158"/>
    </location>
</feature>
<name>A0A8X6YTU7_9ARAC</name>
<organism evidence="7 8">
    <name type="scientific">Trichonephila inaurata madagascariensis</name>
    <dbReference type="NCBI Taxonomy" id="2747483"/>
    <lineage>
        <taxon>Eukaryota</taxon>
        <taxon>Metazoa</taxon>
        <taxon>Ecdysozoa</taxon>
        <taxon>Arthropoda</taxon>
        <taxon>Chelicerata</taxon>
        <taxon>Arachnida</taxon>
        <taxon>Araneae</taxon>
        <taxon>Araneomorphae</taxon>
        <taxon>Entelegynae</taxon>
        <taxon>Araneoidea</taxon>
        <taxon>Nephilidae</taxon>
        <taxon>Trichonephila</taxon>
        <taxon>Trichonephila inaurata</taxon>
    </lineage>
</organism>
<keyword evidence="2" id="KW-0805">Transcription regulation</keyword>
<evidence type="ECO:0000313" key="8">
    <source>
        <dbReference type="Proteomes" id="UP000886998"/>
    </source>
</evidence>
<dbReference type="GO" id="GO:0000981">
    <property type="term" value="F:DNA-binding transcription factor activity, RNA polymerase II-specific"/>
    <property type="evidence" value="ECO:0007669"/>
    <property type="project" value="TreeGrafter"/>
</dbReference>
<proteinExistence type="predicted"/>
<comment type="caution">
    <text evidence="7">The sequence shown here is derived from an EMBL/GenBank/DDBJ whole genome shotgun (WGS) entry which is preliminary data.</text>
</comment>
<dbReference type="InterPro" id="IPR000040">
    <property type="entry name" value="AML1_Runt"/>
</dbReference>
<dbReference type="SUPFAM" id="SSF49417">
    <property type="entry name" value="p53-like transcription factors"/>
    <property type="match status" value="1"/>
</dbReference>
<keyword evidence="4" id="KW-0539">Nucleus</keyword>
<protein>
    <recommendedName>
        <fullName evidence="6">Runt domain-containing protein</fullName>
    </recommendedName>
</protein>
<feature type="region of interest" description="Disordered" evidence="5">
    <location>
        <begin position="152"/>
        <end position="171"/>
    </location>
</feature>
<dbReference type="Gene3D" id="2.60.40.720">
    <property type="match status" value="1"/>
</dbReference>
<feature type="region of interest" description="Disordered" evidence="5">
    <location>
        <begin position="589"/>
        <end position="610"/>
    </location>
</feature>
<dbReference type="OrthoDB" id="10029800at2759"/>
<reference evidence="7" key="1">
    <citation type="submission" date="2020-08" db="EMBL/GenBank/DDBJ databases">
        <title>Multicomponent nature underlies the extraordinary mechanical properties of spider dragline silk.</title>
        <authorList>
            <person name="Kono N."/>
            <person name="Nakamura H."/>
            <person name="Mori M."/>
            <person name="Yoshida Y."/>
            <person name="Ohtoshi R."/>
            <person name="Malay A.D."/>
            <person name="Moran D.A.P."/>
            <person name="Tomita M."/>
            <person name="Numata K."/>
            <person name="Arakawa K."/>
        </authorList>
    </citation>
    <scope>NUCLEOTIDE SEQUENCE</scope>
</reference>
<dbReference type="GO" id="GO:0005524">
    <property type="term" value="F:ATP binding"/>
    <property type="evidence" value="ECO:0007669"/>
    <property type="project" value="InterPro"/>
</dbReference>
<evidence type="ECO:0000256" key="3">
    <source>
        <dbReference type="ARBA" id="ARBA00023163"/>
    </source>
</evidence>
<keyword evidence="8" id="KW-1185">Reference proteome</keyword>